<reference evidence="1" key="1">
    <citation type="submission" date="2018-12" db="EMBL/GenBank/DDBJ databases">
        <authorList>
            <person name="Jadhav K."/>
            <person name="Kushwaha B."/>
            <person name="Jadhav I."/>
        </authorList>
    </citation>
    <scope>NUCLEOTIDE SEQUENCE [LARGE SCALE GENOMIC DNA]</scope>
    <source>
        <strain evidence="1">SBS 10</strain>
    </source>
</reference>
<dbReference type="AlphaFoldDB" id="A0A432JH06"/>
<protein>
    <submittedName>
        <fullName evidence="1">Uncharacterized protein</fullName>
    </submittedName>
</protein>
<gene>
    <name evidence="1" type="ORF">DSL92_08020</name>
</gene>
<accession>A0A432JH06</accession>
<organism evidence="1">
    <name type="scientific">Billgrantia gudaonensis</name>
    <dbReference type="NCBI Taxonomy" id="376427"/>
    <lineage>
        <taxon>Bacteria</taxon>
        <taxon>Pseudomonadati</taxon>
        <taxon>Pseudomonadota</taxon>
        <taxon>Gammaproteobacteria</taxon>
        <taxon>Oceanospirillales</taxon>
        <taxon>Halomonadaceae</taxon>
        <taxon>Billgrantia</taxon>
    </lineage>
</organism>
<evidence type="ECO:0000313" key="1">
    <source>
        <dbReference type="EMBL" id="RUA22065.1"/>
    </source>
</evidence>
<dbReference type="EMBL" id="RXHI01000025">
    <property type="protein sequence ID" value="RUA22065.1"/>
    <property type="molecule type" value="Genomic_DNA"/>
</dbReference>
<name>A0A432JH06_9GAMM</name>
<sequence>MRELANSGSVKHTLAGRVRRKVIHRELGGIAHPEHRLLLLAGLSLPNNGNGAIQGVPHDGPLAGTTAGKRTCG</sequence>
<proteinExistence type="predicted"/>
<comment type="caution">
    <text evidence="1">The sequence shown here is derived from an EMBL/GenBank/DDBJ whole genome shotgun (WGS) entry which is preliminary data.</text>
</comment>